<protein>
    <submittedName>
        <fullName evidence="1">Uncharacterized protein</fullName>
    </submittedName>
</protein>
<dbReference type="Proteomes" id="UP000193517">
    <property type="component" value="Unassembled WGS sequence"/>
</dbReference>
<dbReference type="AlphaFoldDB" id="A0A1X1KEJ2"/>
<evidence type="ECO:0000313" key="2">
    <source>
        <dbReference type="EMBL" id="RSK03925.1"/>
    </source>
</evidence>
<evidence type="ECO:0000313" key="4">
    <source>
        <dbReference type="Proteomes" id="UP000277819"/>
    </source>
</evidence>
<evidence type="ECO:0000313" key="3">
    <source>
        <dbReference type="Proteomes" id="UP000193517"/>
    </source>
</evidence>
<reference evidence="1 3" key="1">
    <citation type="journal article" date="2016" name="Eur. J. Clin. Microbiol. Infect. Dis.">
        <title>Whole genome sequencing as a tool for phylogenetic analysis of clinical strains of Mitis group streptococci.</title>
        <authorList>
            <person name="Rasmussen L.H."/>
            <person name="Dargis R."/>
            <person name="Hojholt K."/>
            <person name="Christensen J.J."/>
            <person name="Skovgaard O."/>
            <person name="Justesen U.S."/>
            <person name="Rosenvinge F.S."/>
            <person name="Moser C."/>
            <person name="Lukjancenko O."/>
            <person name="Rasmussen S."/>
            <person name="Nielsen X.C."/>
        </authorList>
    </citation>
    <scope>NUCLEOTIDE SEQUENCE [LARGE SCALE GENOMIC DNA]</scope>
    <source>
        <strain evidence="1 3">OD_317805_11</strain>
    </source>
</reference>
<sequence>MWKSYQKIANRQTFEKLCNMEEIANESDIVNKKSENSYHLIALYKMIGYGVTGFYPALEENKDELERKIEEYIMCLRTNPILLD</sequence>
<comment type="caution">
    <text evidence="1">The sequence shown here is derived from an EMBL/GenBank/DDBJ whole genome shotgun (WGS) entry which is preliminary data.</text>
</comment>
<dbReference type="OrthoDB" id="1820337at2"/>
<gene>
    <name evidence="1" type="ORF">B7695_09670</name>
    <name evidence="2" type="ORF">D8787_06320</name>
</gene>
<proteinExistence type="predicted"/>
<dbReference type="EMBL" id="RJPX01000020">
    <property type="protein sequence ID" value="RSK03925.1"/>
    <property type="molecule type" value="Genomic_DNA"/>
</dbReference>
<organism evidence="1 3">
    <name type="scientific">Streptococcus mitis</name>
    <dbReference type="NCBI Taxonomy" id="28037"/>
    <lineage>
        <taxon>Bacteria</taxon>
        <taxon>Bacillati</taxon>
        <taxon>Bacillota</taxon>
        <taxon>Bacilli</taxon>
        <taxon>Lactobacillales</taxon>
        <taxon>Streptococcaceae</taxon>
        <taxon>Streptococcus</taxon>
        <taxon>Streptococcus mitis group</taxon>
    </lineage>
</organism>
<reference evidence="2 4" key="3">
    <citation type="submission" date="2018-11" db="EMBL/GenBank/DDBJ databases">
        <title>Species Designations Belie Phenotypic and Genotypic Heterogeneity in Oral Streptococci.</title>
        <authorList>
            <person name="Velsko I."/>
        </authorList>
    </citation>
    <scope>NUCLEOTIDE SEQUENCE [LARGE SCALE GENOMIC DNA]</scope>
    <source>
        <strain evidence="2 4">BCC17</strain>
    </source>
</reference>
<dbReference type="Proteomes" id="UP000277819">
    <property type="component" value="Unassembled WGS sequence"/>
</dbReference>
<dbReference type="EMBL" id="NCVK01000060">
    <property type="protein sequence ID" value="ORO97846.1"/>
    <property type="molecule type" value="Genomic_DNA"/>
</dbReference>
<dbReference type="RefSeq" id="WP_084891400.1">
    <property type="nucleotide sequence ID" value="NZ_NCVK01000060.1"/>
</dbReference>
<accession>A0A1X1KEJ2</accession>
<reference evidence="1" key="2">
    <citation type="submission" date="2017-04" db="EMBL/GenBank/DDBJ databases">
        <authorList>
            <person name="Afonso C.L."/>
            <person name="Miller P.J."/>
            <person name="Scott M.A."/>
            <person name="Spackman E."/>
            <person name="Goraichik I."/>
            <person name="Dimitrov K.M."/>
            <person name="Suarez D.L."/>
            <person name="Swayne D.E."/>
        </authorList>
    </citation>
    <scope>NUCLEOTIDE SEQUENCE</scope>
    <source>
        <strain evidence="1">OD_317805_11</strain>
    </source>
</reference>
<evidence type="ECO:0000313" key="1">
    <source>
        <dbReference type="EMBL" id="ORO97846.1"/>
    </source>
</evidence>
<name>A0A1X1KEJ2_STRMT</name>